<protein>
    <submittedName>
        <fullName evidence="1">Uncharacterized protein</fullName>
    </submittedName>
</protein>
<dbReference type="OrthoDB" id="5420280at2759"/>
<name>A0A5N6U5C7_ASPAV</name>
<organism evidence="1 2">
    <name type="scientific">Aspergillus avenaceus</name>
    <dbReference type="NCBI Taxonomy" id="36643"/>
    <lineage>
        <taxon>Eukaryota</taxon>
        <taxon>Fungi</taxon>
        <taxon>Dikarya</taxon>
        <taxon>Ascomycota</taxon>
        <taxon>Pezizomycotina</taxon>
        <taxon>Eurotiomycetes</taxon>
        <taxon>Eurotiomycetidae</taxon>
        <taxon>Eurotiales</taxon>
        <taxon>Aspergillaceae</taxon>
        <taxon>Aspergillus</taxon>
        <taxon>Aspergillus subgen. Circumdati</taxon>
    </lineage>
</organism>
<dbReference type="Proteomes" id="UP000325780">
    <property type="component" value="Unassembled WGS sequence"/>
</dbReference>
<evidence type="ECO:0000313" key="1">
    <source>
        <dbReference type="EMBL" id="KAE8153845.1"/>
    </source>
</evidence>
<dbReference type="EMBL" id="ML742034">
    <property type="protein sequence ID" value="KAE8153845.1"/>
    <property type="molecule type" value="Genomic_DNA"/>
</dbReference>
<evidence type="ECO:0000313" key="2">
    <source>
        <dbReference type="Proteomes" id="UP000325780"/>
    </source>
</evidence>
<sequence length="142" mass="16132">MTNDNQVVIDRGSVAARYGLFKADAALYLSTGGFYGEDGKIHPPRNDRNIFQNLYGVGPSIAEKIEYTPTILVLERHAASGEREGINNSEARFHAFIRALEEANYTGNYLDRSLPEWHHLRELVTAYREFWDASDLVNEHDC</sequence>
<proteinExistence type="predicted"/>
<gene>
    <name evidence="1" type="ORF">BDV25DRAFT_136412</name>
</gene>
<dbReference type="AlphaFoldDB" id="A0A5N6U5C7"/>
<keyword evidence="2" id="KW-1185">Reference proteome</keyword>
<accession>A0A5N6U5C7</accession>
<reference evidence="1 2" key="1">
    <citation type="submission" date="2019-04" db="EMBL/GenBank/DDBJ databases">
        <title>Friends and foes A comparative genomics study of 23 Aspergillus species from section Flavi.</title>
        <authorList>
            <consortium name="DOE Joint Genome Institute"/>
            <person name="Kjaerbolling I."/>
            <person name="Vesth T."/>
            <person name="Frisvad J.C."/>
            <person name="Nybo J.L."/>
            <person name="Theobald S."/>
            <person name="Kildgaard S."/>
            <person name="Isbrandt T."/>
            <person name="Kuo A."/>
            <person name="Sato A."/>
            <person name="Lyhne E.K."/>
            <person name="Kogle M.E."/>
            <person name="Wiebenga A."/>
            <person name="Kun R.S."/>
            <person name="Lubbers R.J."/>
            <person name="Makela M.R."/>
            <person name="Barry K."/>
            <person name="Chovatia M."/>
            <person name="Clum A."/>
            <person name="Daum C."/>
            <person name="Haridas S."/>
            <person name="He G."/>
            <person name="LaButti K."/>
            <person name="Lipzen A."/>
            <person name="Mondo S."/>
            <person name="Riley R."/>
            <person name="Salamov A."/>
            <person name="Simmons B.A."/>
            <person name="Magnuson J.K."/>
            <person name="Henrissat B."/>
            <person name="Mortensen U.H."/>
            <person name="Larsen T.O."/>
            <person name="Devries R.P."/>
            <person name="Grigoriev I.V."/>
            <person name="Machida M."/>
            <person name="Baker S.E."/>
            <person name="Andersen M.R."/>
        </authorList>
    </citation>
    <scope>NUCLEOTIDE SEQUENCE [LARGE SCALE GENOMIC DNA]</scope>
    <source>
        <strain evidence="1 2">IBT 18842</strain>
    </source>
</reference>